<dbReference type="PANTHER" id="PTHR44757">
    <property type="entry name" value="DIGUANYLATE CYCLASE DGCP"/>
    <property type="match status" value="1"/>
</dbReference>
<dbReference type="Pfam" id="PF00989">
    <property type="entry name" value="PAS"/>
    <property type="match status" value="1"/>
</dbReference>
<dbReference type="Pfam" id="PF00990">
    <property type="entry name" value="GGDEF"/>
    <property type="match status" value="1"/>
</dbReference>
<feature type="domain" description="EAL" evidence="2">
    <location>
        <begin position="523"/>
        <end position="774"/>
    </location>
</feature>
<dbReference type="SUPFAM" id="SSF55785">
    <property type="entry name" value="PYP-like sensor domain (PAS domain)"/>
    <property type="match status" value="1"/>
</dbReference>
<dbReference type="InterPro" id="IPR043128">
    <property type="entry name" value="Rev_trsase/Diguanyl_cyclase"/>
</dbReference>
<sequence length="793" mass="86483">MQTPKRAGWFQPNLAEAGQKQMPKGHRHLPTLDYVSIVASLYKDRRAMLVGMAATIVGVLMAAIKTDAPVLYAVALAFVLSTAKRYYNMLAFEENPPAPDDRAAARFWERRQTIQGTISASIYGIWCFVSFVVVGDPFAELVAVSVTIAAMIGIVTRNFGVDRIVTLQSVAISIPLALGLVLVGDGYHMALAALLVPLMVSFRFLAADVRGMLLSQVHERTVASRLALQLDTALETMQHGLCMLDENGVIALANDRAQQTFAGIAGGAWVGRSFSDLLEEAIGKRALPETTADRLNRMIIQQTGGKIVMKLSGDFHCEVTVSSREDRTVLLFENVTARIRAQERINFMARYDGLTGLPNRAYFTEQVEADLASRRRLGRREPALLAIIDLDDFKHVNDTLGHLAGDKVLTETAARIQTIMHRNSRLARLGGDEFVIYRAQDTGPASIQAEAEAILSVLQRPFEVGGEQIDLSASIGFVSSSDSPIALDDLITRADLALYRAKEHGKGHYQAFVEEMDSAFRYRQRLKSDLAIAIAEGQLQLVYQPLVELGTRQVAGCEALARWTHPELGTIPPDVFIGLAEETGLISSITKWVLKTATAECVHWPDAISVAVNVSARDLRGEDLALHVAEALEASGLAPDRLEIEVTETALIEDREGAAAKLEVLAAKGIGIALDDFGTGYSSLSYLHGMAFSKLKIDRSFVAGIATSERSLKLMANVARLGHDLDLVLVAEGVETEEQLEIIADHTNIDQVQGFLFGTPLPALETRALIARMNQTRSRPKAVKGRRPALVSK</sequence>
<evidence type="ECO:0000256" key="1">
    <source>
        <dbReference type="SAM" id="Phobius"/>
    </source>
</evidence>
<keyword evidence="1" id="KW-0812">Transmembrane</keyword>
<keyword evidence="5" id="KW-1185">Reference proteome</keyword>
<name>A0ABY6ISI7_9HYPH</name>
<dbReference type="PANTHER" id="PTHR44757:SF2">
    <property type="entry name" value="BIOFILM ARCHITECTURE MAINTENANCE PROTEIN MBAA"/>
    <property type="match status" value="1"/>
</dbReference>
<accession>A0ABY6ISI7</accession>
<dbReference type="Gene3D" id="3.20.20.450">
    <property type="entry name" value="EAL domain"/>
    <property type="match status" value="1"/>
</dbReference>
<dbReference type="InterPro" id="IPR000160">
    <property type="entry name" value="GGDEF_dom"/>
</dbReference>
<dbReference type="RefSeq" id="WP_264226035.1">
    <property type="nucleotide sequence ID" value="NZ_CP107716.1"/>
</dbReference>
<dbReference type="CDD" id="cd01948">
    <property type="entry name" value="EAL"/>
    <property type="match status" value="1"/>
</dbReference>
<dbReference type="SUPFAM" id="SSF141868">
    <property type="entry name" value="EAL domain-like"/>
    <property type="match status" value="1"/>
</dbReference>
<evidence type="ECO:0000313" key="4">
    <source>
        <dbReference type="EMBL" id="UYQ72402.1"/>
    </source>
</evidence>
<evidence type="ECO:0000259" key="3">
    <source>
        <dbReference type="PROSITE" id="PS50887"/>
    </source>
</evidence>
<dbReference type="Gene3D" id="3.30.450.20">
    <property type="entry name" value="PAS domain"/>
    <property type="match status" value="1"/>
</dbReference>
<dbReference type="EMBL" id="CP107716">
    <property type="protein sequence ID" value="UYQ72402.1"/>
    <property type="molecule type" value="Genomic_DNA"/>
</dbReference>
<evidence type="ECO:0000259" key="2">
    <source>
        <dbReference type="PROSITE" id="PS50883"/>
    </source>
</evidence>
<organism evidence="4 5">
    <name type="scientific">Pelagibacterium flavum</name>
    <dbReference type="NCBI Taxonomy" id="2984530"/>
    <lineage>
        <taxon>Bacteria</taxon>
        <taxon>Pseudomonadati</taxon>
        <taxon>Pseudomonadota</taxon>
        <taxon>Alphaproteobacteria</taxon>
        <taxon>Hyphomicrobiales</taxon>
        <taxon>Devosiaceae</taxon>
        <taxon>Pelagibacterium</taxon>
    </lineage>
</organism>
<proteinExistence type="predicted"/>
<feature type="transmembrane region" description="Helical" evidence="1">
    <location>
        <begin position="141"/>
        <end position="159"/>
    </location>
</feature>
<dbReference type="InterPro" id="IPR000014">
    <property type="entry name" value="PAS"/>
</dbReference>
<evidence type="ECO:0000313" key="5">
    <source>
        <dbReference type="Proteomes" id="UP001163882"/>
    </source>
</evidence>
<dbReference type="CDD" id="cd01949">
    <property type="entry name" value="GGDEF"/>
    <property type="match status" value="1"/>
</dbReference>
<dbReference type="InterPro" id="IPR035919">
    <property type="entry name" value="EAL_sf"/>
</dbReference>
<feature type="transmembrane region" description="Helical" evidence="1">
    <location>
        <begin position="70"/>
        <end position="87"/>
    </location>
</feature>
<dbReference type="InterPro" id="IPR001633">
    <property type="entry name" value="EAL_dom"/>
</dbReference>
<dbReference type="InterPro" id="IPR029787">
    <property type="entry name" value="Nucleotide_cyclase"/>
</dbReference>
<feature type="transmembrane region" description="Helical" evidence="1">
    <location>
        <begin position="47"/>
        <end position="64"/>
    </location>
</feature>
<dbReference type="Proteomes" id="UP001163882">
    <property type="component" value="Chromosome"/>
</dbReference>
<dbReference type="SUPFAM" id="SSF55073">
    <property type="entry name" value="Nucleotide cyclase"/>
    <property type="match status" value="1"/>
</dbReference>
<feature type="domain" description="GGDEF" evidence="3">
    <location>
        <begin position="381"/>
        <end position="514"/>
    </location>
</feature>
<protein>
    <submittedName>
        <fullName evidence="4">EAL domain-containing protein</fullName>
    </submittedName>
</protein>
<dbReference type="Gene3D" id="3.30.70.270">
    <property type="match status" value="1"/>
</dbReference>
<dbReference type="InterPro" id="IPR052155">
    <property type="entry name" value="Biofilm_reg_signaling"/>
</dbReference>
<dbReference type="SMART" id="SM00052">
    <property type="entry name" value="EAL"/>
    <property type="match status" value="1"/>
</dbReference>
<feature type="transmembrane region" description="Helical" evidence="1">
    <location>
        <begin position="116"/>
        <end position="135"/>
    </location>
</feature>
<keyword evidence="1" id="KW-0472">Membrane</keyword>
<dbReference type="NCBIfam" id="TIGR00254">
    <property type="entry name" value="GGDEF"/>
    <property type="match status" value="1"/>
</dbReference>
<keyword evidence="1" id="KW-1133">Transmembrane helix</keyword>
<dbReference type="PROSITE" id="PS50887">
    <property type="entry name" value="GGDEF"/>
    <property type="match status" value="1"/>
</dbReference>
<dbReference type="InterPro" id="IPR013767">
    <property type="entry name" value="PAS_fold"/>
</dbReference>
<gene>
    <name evidence="4" type="ORF">OF122_01005</name>
</gene>
<reference evidence="4" key="1">
    <citation type="submission" date="2022-10" db="EMBL/GenBank/DDBJ databases">
        <title>YIM 151497 complete genome.</title>
        <authorList>
            <person name="Chen X."/>
        </authorList>
    </citation>
    <scope>NUCLEOTIDE SEQUENCE</scope>
    <source>
        <strain evidence="4">YIM 151497</strain>
    </source>
</reference>
<dbReference type="CDD" id="cd00130">
    <property type="entry name" value="PAS"/>
    <property type="match status" value="1"/>
</dbReference>
<dbReference type="SMART" id="SM00267">
    <property type="entry name" value="GGDEF"/>
    <property type="match status" value="1"/>
</dbReference>
<dbReference type="PROSITE" id="PS50883">
    <property type="entry name" value="EAL"/>
    <property type="match status" value="1"/>
</dbReference>
<dbReference type="SMART" id="SM00091">
    <property type="entry name" value="PAS"/>
    <property type="match status" value="1"/>
</dbReference>
<dbReference type="InterPro" id="IPR035965">
    <property type="entry name" value="PAS-like_dom_sf"/>
</dbReference>
<dbReference type="Pfam" id="PF00563">
    <property type="entry name" value="EAL"/>
    <property type="match status" value="1"/>
</dbReference>